<gene>
    <name evidence="1" type="ORF">F0A17_05725</name>
</gene>
<reference evidence="1 2" key="1">
    <citation type="submission" date="2019-08" db="EMBL/GenBank/DDBJ databases">
        <title>Bioinformatics analysis of the strain L3 and L5.</title>
        <authorList>
            <person name="Li X."/>
        </authorList>
    </citation>
    <scope>NUCLEOTIDE SEQUENCE [LARGE SCALE GENOMIC DNA]</scope>
    <source>
        <strain evidence="1 2">L5</strain>
    </source>
</reference>
<accession>A0A7V7G1Z4</accession>
<protein>
    <recommendedName>
        <fullName evidence="3">YceI family protein</fullName>
    </recommendedName>
</protein>
<evidence type="ECO:0000313" key="2">
    <source>
        <dbReference type="Proteomes" id="UP000486760"/>
    </source>
</evidence>
<sequence>MRTVNTQGGAMFDTGRKPQWLGAAALLAAMPVMAETPEEFELAGRITGLLAGEEREWHILRQGTDSHATFTDQGEHYTIDLTGFVEPDRIEHLDSLSLSITLVDGEVTALDVLHPIGTSPMPPVFTSDGGDVRLELKAFSVEGTVARVAGRLEGSLALQKSLEDAPTLDEGIDISVAFDAEASRIEY</sequence>
<organism evidence="1 2">
    <name type="scientific">Billgrantia pellis</name>
    <dbReference type="NCBI Taxonomy" id="2606936"/>
    <lineage>
        <taxon>Bacteria</taxon>
        <taxon>Pseudomonadati</taxon>
        <taxon>Pseudomonadota</taxon>
        <taxon>Gammaproteobacteria</taxon>
        <taxon>Oceanospirillales</taxon>
        <taxon>Halomonadaceae</taxon>
        <taxon>Billgrantia</taxon>
    </lineage>
</organism>
<dbReference type="RefSeq" id="WP_149327378.1">
    <property type="nucleotide sequence ID" value="NZ_VTPY01000002.1"/>
</dbReference>
<evidence type="ECO:0000313" key="1">
    <source>
        <dbReference type="EMBL" id="KAA0013840.1"/>
    </source>
</evidence>
<evidence type="ECO:0008006" key="3">
    <source>
        <dbReference type="Google" id="ProtNLM"/>
    </source>
</evidence>
<dbReference type="AlphaFoldDB" id="A0A7V7G1Z4"/>
<proteinExistence type="predicted"/>
<name>A0A7V7G1Z4_9GAMM</name>
<dbReference type="Proteomes" id="UP000486760">
    <property type="component" value="Unassembled WGS sequence"/>
</dbReference>
<keyword evidence="2" id="KW-1185">Reference proteome</keyword>
<dbReference type="EMBL" id="VTPY01000002">
    <property type="protein sequence ID" value="KAA0013840.1"/>
    <property type="molecule type" value="Genomic_DNA"/>
</dbReference>
<comment type="caution">
    <text evidence="1">The sequence shown here is derived from an EMBL/GenBank/DDBJ whole genome shotgun (WGS) entry which is preliminary data.</text>
</comment>